<dbReference type="EMBL" id="MFHI01000009">
    <property type="protein sequence ID" value="OGF79154.1"/>
    <property type="molecule type" value="Genomic_DNA"/>
</dbReference>
<organism evidence="2 3">
    <name type="scientific">Candidatus Giovannonibacteria bacterium RIFCSPHIGHO2_02_43_13</name>
    <dbReference type="NCBI Taxonomy" id="1798330"/>
    <lineage>
        <taxon>Bacteria</taxon>
        <taxon>Candidatus Giovannoniibacteriota</taxon>
    </lineage>
</organism>
<dbReference type="Proteomes" id="UP000178425">
    <property type="component" value="Unassembled WGS sequence"/>
</dbReference>
<evidence type="ECO:0000256" key="1">
    <source>
        <dbReference type="SAM" id="Phobius"/>
    </source>
</evidence>
<comment type="caution">
    <text evidence="2">The sequence shown here is derived from an EMBL/GenBank/DDBJ whole genome shotgun (WGS) entry which is preliminary data.</text>
</comment>
<gene>
    <name evidence="2" type="ORF">A2W54_00660</name>
</gene>
<evidence type="ECO:0000313" key="3">
    <source>
        <dbReference type="Proteomes" id="UP000178425"/>
    </source>
</evidence>
<reference evidence="2 3" key="1">
    <citation type="journal article" date="2016" name="Nat. Commun.">
        <title>Thousands of microbial genomes shed light on interconnected biogeochemical processes in an aquifer system.</title>
        <authorList>
            <person name="Anantharaman K."/>
            <person name="Brown C.T."/>
            <person name="Hug L.A."/>
            <person name="Sharon I."/>
            <person name="Castelle C.J."/>
            <person name="Probst A.J."/>
            <person name="Thomas B.C."/>
            <person name="Singh A."/>
            <person name="Wilkins M.J."/>
            <person name="Karaoz U."/>
            <person name="Brodie E.L."/>
            <person name="Williams K.H."/>
            <person name="Hubbard S.S."/>
            <person name="Banfield J.F."/>
        </authorList>
    </citation>
    <scope>NUCLEOTIDE SEQUENCE [LARGE SCALE GENOMIC DNA]</scope>
</reference>
<keyword evidence="1" id="KW-0812">Transmembrane</keyword>
<sequence length="230" mass="23106">MKILINNRTFLGVFFSVLVTVFAVAVFTYATTIGSDVSVTGALTVTGATTLNGNATLGNAVGDVITATGYFTQMRIGTDSTFDDIGTVGADELGVEGAMEVDGISYLDGGAITAASSTHSTGVFNVGSGSLGVASSTPQQELGVVGDAYISATLGVATSTAAQELAVTGDVFQSSSATTTHFLSSSGTNVGGCIEMLRSNGTKVRIYIGASTTAQATDTNFLVVEAGTCQ</sequence>
<protein>
    <submittedName>
        <fullName evidence="2">Uncharacterized protein</fullName>
    </submittedName>
</protein>
<keyword evidence="1" id="KW-0472">Membrane</keyword>
<evidence type="ECO:0000313" key="2">
    <source>
        <dbReference type="EMBL" id="OGF79154.1"/>
    </source>
</evidence>
<proteinExistence type="predicted"/>
<dbReference type="AlphaFoldDB" id="A0A1F5WU51"/>
<feature type="transmembrane region" description="Helical" evidence="1">
    <location>
        <begin position="9"/>
        <end position="30"/>
    </location>
</feature>
<name>A0A1F5WU51_9BACT</name>
<accession>A0A1F5WU51</accession>
<keyword evidence="1" id="KW-1133">Transmembrane helix</keyword>